<comment type="caution">
    <text evidence="2">The sequence shown here is derived from an EMBL/GenBank/DDBJ whole genome shotgun (WGS) entry which is preliminary data.</text>
</comment>
<evidence type="ECO:0000313" key="2">
    <source>
        <dbReference type="EMBL" id="RVT87661.1"/>
    </source>
</evidence>
<feature type="transmembrane region" description="Helical" evidence="1">
    <location>
        <begin position="12"/>
        <end position="30"/>
    </location>
</feature>
<dbReference type="EMBL" id="SACM01000001">
    <property type="protein sequence ID" value="RVT87661.1"/>
    <property type="molecule type" value="Genomic_DNA"/>
</dbReference>
<keyword evidence="1" id="KW-0472">Membrane</keyword>
<dbReference type="NCBIfam" id="TIGR04438">
    <property type="entry name" value="small_Trp_rich"/>
    <property type="match status" value="1"/>
</dbReference>
<reference evidence="2 3" key="1">
    <citation type="submission" date="2019-01" db="EMBL/GenBank/DDBJ databases">
        <authorList>
            <person name="Chen W.-M."/>
        </authorList>
    </citation>
    <scope>NUCLEOTIDE SEQUENCE [LARGE SCALE GENOMIC DNA]</scope>
    <source>
        <strain evidence="2 3">CCP-18</strain>
    </source>
</reference>
<dbReference type="OrthoDB" id="8689816at2"/>
<name>A0A437LQK3_9BURK</name>
<accession>A0A437LQK3</accession>
<dbReference type="InterPro" id="IPR031044">
    <property type="entry name" value="Small_Trp_rich"/>
</dbReference>
<proteinExistence type="predicted"/>
<keyword evidence="3" id="KW-1185">Reference proteome</keyword>
<evidence type="ECO:0000313" key="3">
    <source>
        <dbReference type="Proteomes" id="UP000288587"/>
    </source>
</evidence>
<gene>
    <name evidence="2" type="ORF">EOD73_01120</name>
</gene>
<protein>
    <submittedName>
        <fullName evidence="2">TIGR04438 family Trp-rich protein</fullName>
    </submittedName>
</protein>
<sequence length="96" mass="10918">MGPTGTKVGAPRFGDAAVLFVLLALLYLLLKFLDVPWLAAYSTWWVCLPLGLAAVWWSLADKYGYTQRKAMERMDAKKEARRLRQMEAMGRGPKRK</sequence>
<feature type="transmembrane region" description="Helical" evidence="1">
    <location>
        <begin position="42"/>
        <end position="59"/>
    </location>
</feature>
<keyword evidence="1" id="KW-0812">Transmembrane</keyword>
<evidence type="ECO:0000256" key="1">
    <source>
        <dbReference type="SAM" id="Phobius"/>
    </source>
</evidence>
<keyword evidence="1" id="KW-1133">Transmembrane helix</keyword>
<dbReference type="AlphaFoldDB" id="A0A437LQK3"/>
<organism evidence="2 3">
    <name type="scientific">Inhella crocodyli</name>
    <dbReference type="NCBI Taxonomy" id="2499851"/>
    <lineage>
        <taxon>Bacteria</taxon>
        <taxon>Pseudomonadati</taxon>
        <taxon>Pseudomonadota</taxon>
        <taxon>Betaproteobacteria</taxon>
        <taxon>Burkholderiales</taxon>
        <taxon>Sphaerotilaceae</taxon>
        <taxon>Inhella</taxon>
    </lineage>
</organism>
<dbReference type="Proteomes" id="UP000288587">
    <property type="component" value="Unassembled WGS sequence"/>
</dbReference>